<gene>
    <name evidence="5" type="ORF">Naga_100075g24</name>
</gene>
<keyword evidence="4" id="KW-0472">Membrane</keyword>
<dbReference type="GO" id="GO:0008233">
    <property type="term" value="F:peptidase activity"/>
    <property type="evidence" value="ECO:0007669"/>
    <property type="project" value="UniProtKB-KW"/>
</dbReference>
<comment type="caution">
    <text evidence="5">The sequence shown here is derived from an EMBL/GenBank/DDBJ whole genome shotgun (WGS) entry which is preliminary data.</text>
</comment>
<dbReference type="GO" id="GO:0051603">
    <property type="term" value="P:proteolysis involved in protein catabolic process"/>
    <property type="evidence" value="ECO:0007669"/>
    <property type="project" value="InterPro"/>
</dbReference>
<dbReference type="InterPro" id="IPR023333">
    <property type="entry name" value="Proteasome_suB-type"/>
</dbReference>
<dbReference type="InterPro" id="IPR001353">
    <property type="entry name" value="Proteasome_sua/b"/>
</dbReference>
<evidence type="ECO:0000256" key="3">
    <source>
        <dbReference type="ARBA" id="ARBA00022801"/>
    </source>
</evidence>
<reference evidence="5 6" key="1">
    <citation type="journal article" date="2014" name="Mol. Plant">
        <title>Chromosome Scale Genome Assembly and Transcriptome Profiling of Nannochloropsis gaditana in Nitrogen Depletion.</title>
        <authorList>
            <person name="Corteggiani Carpinelli E."/>
            <person name="Telatin A."/>
            <person name="Vitulo N."/>
            <person name="Forcato C."/>
            <person name="D'Angelo M."/>
            <person name="Schiavon R."/>
            <person name="Vezzi A."/>
            <person name="Giacometti G.M."/>
            <person name="Morosinotto T."/>
            <person name="Valle G."/>
        </authorList>
    </citation>
    <scope>NUCLEOTIDE SEQUENCE [LARGE SCALE GENOMIC DNA]</scope>
    <source>
        <strain evidence="5 6">B-31</strain>
    </source>
</reference>
<dbReference type="OrthoDB" id="7854943at2759"/>
<keyword evidence="5" id="KW-0647">Proteasome</keyword>
<dbReference type="EMBL" id="AZIL01002512">
    <property type="protein sequence ID" value="EWM21352.1"/>
    <property type="molecule type" value="Genomic_DNA"/>
</dbReference>
<dbReference type="Pfam" id="PF00227">
    <property type="entry name" value="Proteasome"/>
    <property type="match status" value="1"/>
</dbReference>
<evidence type="ECO:0000313" key="6">
    <source>
        <dbReference type="Proteomes" id="UP000019335"/>
    </source>
</evidence>
<accession>W7T3F2</accession>
<keyword evidence="1" id="KW-0963">Cytoplasm</keyword>
<proteinExistence type="predicted"/>
<evidence type="ECO:0000256" key="1">
    <source>
        <dbReference type="ARBA" id="ARBA00022490"/>
    </source>
</evidence>
<dbReference type="AlphaFoldDB" id="W7T3F2"/>
<dbReference type="PANTHER" id="PTHR32194:SF0">
    <property type="entry name" value="ATP-DEPENDENT PROTEASE SUBUNIT HSLV"/>
    <property type="match status" value="1"/>
</dbReference>
<keyword evidence="4" id="KW-1133">Transmembrane helix</keyword>
<dbReference type="PANTHER" id="PTHR32194">
    <property type="entry name" value="METALLOPROTEASE TLDD"/>
    <property type="match status" value="1"/>
</dbReference>
<evidence type="ECO:0000256" key="4">
    <source>
        <dbReference type="SAM" id="Phobius"/>
    </source>
</evidence>
<evidence type="ECO:0000256" key="2">
    <source>
        <dbReference type="ARBA" id="ARBA00022670"/>
    </source>
</evidence>
<sequence length="332" mass="35993">MSQRHTSCAPTPSRIKRHGLCMGRILCMLLFFFPVITVAVSRPGQEYPRGSSFNLGLIDDNANDGANAGLGAGGVDFLGGLSTGTTMVAAKYKDGVVVGADSRSVKNGRYVADRFTDKVQQVSEYVVLVCSGRTAVVQRLNQEIAARLRFYQIQHQRLPTSRHAAAVLRILMRMGLEPVEEKQQRNDKTQVTMDTDALAAGWSPREGPRIHQVLTGGTVLEARDYAVAGHGADYIVGFMDAHYPQVEEAGKALAHAGMSKEDCEEIVRRAMALAVGRDTQSGEGVTIAVVNPQGTTKRVLSTAELQRSLKKALSVVQATENRKEKEREGATP</sequence>
<evidence type="ECO:0000313" key="5">
    <source>
        <dbReference type="EMBL" id="EWM21352.1"/>
    </source>
</evidence>
<dbReference type="Gene3D" id="3.60.20.10">
    <property type="entry name" value="Glutamine Phosphoribosylpyrophosphate, subunit 1, domain 1"/>
    <property type="match status" value="1"/>
</dbReference>
<dbReference type="GO" id="GO:0005839">
    <property type="term" value="C:proteasome core complex"/>
    <property type="evidence" value="ECO:0007669"/>
    <property type="project" value="InterPro"/>
</dbReference>
<keyword evidence="2" id="KW-0645">Protease</keyword>
<dbReference type="Proteomes" id="UP000019335">
    <property type="component" value="Unassembled WGS sequence"/>
</dbReference>
<dbReference type="GO" id="GO:0005737">
    <property type="term" value="C:cytoplasm"/>
    <property type="evidence" value="ECO:0007669"/>
    <property type="project" value="TreeGrafter"/>
</dbReference>
<organism evidence="5 6">
    <name type="scientific">Nannochloropsis gaditana</name>
    <dbReference type="NCBI Taxonomy" id="72520"/>
    <lineage>
        <taxon>Eukaryota</taxon>
        <taxon>Sar</taxon>
        <taxon>Stramenopiles</taxon>
        <taxon>Ochrophyta</taxon>
        <taxon>Eustigmatophyceae</taxon>
        <taxon>Eustigmatales</taxon>
        <taxon>Monodopsidaceae</taxon>
        <taxon>Nannochloropsis</taxon>
    </lineage>
</organism>
<feature type="transmembrane region" description="Helical" evidence="4">
    <location>
        <begin position="21"/>
        <end position="40"/>
    </location>
</feature>
<keyword evidence="3" id="KW-0378">Hydrolase</keyword>
<keyword evidence="4" id="KW-0812">Transmembrane</keyword>
<name>W7T3F2_9STRA</name>
<dbReference type="InterPro" id="IPR029055">
    <property type="entry name" value="Ntn_hydrolases_N"/>
</dbReference>
<protein>
    <submittedName>
        <fullName evidence="5">Proteasome subunit beta type-6</fullName>
    </submittedName>
</protein>
<dbReference type="SUPFAM" id="SSF56235">
    <property type="entry name" value="N-terminal nucleophile aminohydrolases (Ntn hydrolases)"/>
    <property type="match status" value="1"/>
</dbReference>
<keyword evidence="6" id="KW-1185">Reference proteome</keyword>